<name>A0A328U1N5_9BACL</name>
<organism evidence="6 7">
    <name type="scientific">Paenibacillus montanisoli</name>
    <dbReference type="NCBI Taxonomy" id="2081970"/>
    <lineage>
        <taxon>Bacteria</taxon>
        <taxon>Bacillati</taxon>
        <taxon>Bacillota</taxon>
        <taxon>Bacilli</taxon>
        <taxon>Bacillales</taxon>
        <taxon>Paenibacillaceae</taxon>
        <taxon>Paenibacillus</taxon>
    </lineage>
</organism>
<dbReference type="PANTHER" id="PTHR43280:SF28">
    <property type="entry name" value="HTH-TYPE TRANSCRIPTIONAL ACTIVATOR RHAS"/>
    <property type="match status" value="1"/>
</dbReference>
<dbReference type="Proteomes" id="UP000249260">
    <property type="component" value="Unassembled WGS sequence"/>
</dbReference>
<reference evidence="6 7" key="1">
    <citation type="submission" date="2018-06" db="EMBL/GenBank/DDBJ databases">
        <title>Paenibacillus montanisoli sp. nov., isolated from mountain area soil.</title>
        <authorList>
            <person name="Wu M."/>
        </authorList>
    </citation>
    <scope>NUCLEOTIDE SEQUENCE [LARGE SCALE GENOMIC DNA]</scope>
    <source>
        <strain evidence="6 7">RA17</strain>
    </source>
</reference>
<dbReference type="GO" id="GO:0003700">
    <property type="term" value="F:DNA-binding transcription factor activity"/>
    <property type="evidence" value="ECO:0007669"/>
    <property type="project" value="InterPro"/>
</dbReference>
<keyword evidence="4" id="KW-0472">Membrane</keyword>
<dbReference type="Pfam" id="PF12833">
    <property type="entry name" value="HTH_18"/>
    <property type="match status" value="1"/>
</dbReference>
<keyword evidence="1" id="KW-0805">Transcription regulation</keyword>
<proteinExistence type="predicted"/>
<accession>A0A328U1N5</accession>
<dbReference type="OrthoDB" id="2647723at2"/>
<feature type="transmembrane region" description="Helical" evidence="4">
    <location>
        <begin position="21"/>
        <end position="40"/>
    </location>
</feature>
<protein>
    <recommendedName>
        <fullName evidence="5">HTH araC/xylS-type domain-containing protein</fullName>
    </recommendedName>
</protein>
<evidence type="ECO:0000256" key="2">
    <source>
        <dbReference type="ARBA" id="ARBA00023125"/>
    </source>
</evidence>
<keyword evidence="2" id="KW-0238">DNA-binding</keyword>
<dbReference type="AlphaFoldDB" id="A0A328U1N5"/>
<keyword evidence="4" id="KW-1133">Transmembrane helix</keyword>
<dbReference type="Gene3D" id="1.10.10.60">
    <property type="entry name" value="Homeodomain-like"/>
    <property type="match status" value="2"/>
</dbReference>
<feature type="transmembrane region" description="Helical" evidence="4">
    <location>
        <begin position="401"/>
        <end position="421"/>
    </location>
</feature>
<dbReference type="SMART" id="SM00342">
    <property type="entry name" value="HTH_ARAC"/>
    <property type="match status" value="1"/>
</dbReference>
<evidence type="ECO:0000313" key="7">
    <source>
        <dbReference type="Proteomes" id="UP000249260"/>
    </source>
</evidence>
<evidence type="ECO:0000256" key="1">
    <source>
        <dbReference type="ARBA" id="ARBA00023015"/>
    </source>
</evidence>
<dbReference type="InterPro" id="IPR009057">
    <property type="entry name" value="Homeodomain-like_sf"/>
</dbReference>
<comment type="caution">
    <text evidence="6">The sequence shown here is derived from an EMBL/GenBank/DDBJ whole genome shotgun (WGS) entry which is preliminary data.</text>
</comment>
<sequence>MSLSVNRTAKAACVKSSDCRASSCFIVLIMLLPLLLPLPFTSPCPHYNESPHRLKRAVFVIVHLICNTQKNCEVMKIRPLFKHRLLINIDVNRLENRPRRERVVFMNRIATLLKLPYARIKSPSLFFWLLLSYMTIVILLVTFILYSVFFYKGQIKDEVITYNTVNLKNTIDSYEANISLIQNSVLSFSMNEKIAALDKPNFDYAAGSKLIDELQVFLMNQSLYLENMIVYFKKSNVTIEKSRGADADVMFQRYFASADYSYDFWRAQFDNLYVTRILPSSIFSEYDYSNKKITRQLIPIIIKNQTNPSVLIIALADAKKMYMAFHQSITDDFYIVDDVQRPYFVSGDEVHEAFPVFDVNASFLRDGSNYYFYKKGQSSRLTYVNVIPDDTISQMKWNINFVMLLVLAVLISILASFLFSLRLNRPVKQLVQAIGQLTTGFPWHKNSAIKEFAIIQEKVRHLLDSNYDISQNLEEKNSLLRHYAYINQLKNIRNNASFLKDLIKSNQPYRIVLFKLTFRPQLLEEIDDDEERATLFISAYINKILTEKYPESLTFQLESDQLLSVIYSGDAELSLDETLEGFKIVLDLDRAYCFSTIAVSDRYEHPDEFKLSFEQVKSLLQHRKFNDMNQVLRENANPRLANYYLMPAQEEELNACMTNGNESQVMQFIHRELAALRKRESTENEVQSFVSCIVDRTKRAFIVNQLDSELLQTMQARLQHCHTFDELELLFEEWLPRLTDLIKSKKEKKDHITSFVFEYLEQHYANDITLDMMADKLNITRSYLSTYFKEKTGTYFVDYVNLIRISRAKELLSRSDVKIQDAAARVGYQNINSFNRMFKKFTGVTPSEFRKVERV</sequence>
<dbReference type="InterPro" id="IPR020449">
    <property type="entry name" value="Tscrpt_reg_AraC-type_HTH"/>
</dbReference>
<evidence type="ECO:0000256" key="4">
    <source>
        <dbReference type="SAM" id="Phobius"/>
    </source>
</evidence>
<dbReference type="InterPro" id="IPR018060">
    <property type="entry name" value="HTH_AraC"/>
</dbReference>
<evidence type="ECO:0000313" key="6">
    <source>
        <dbReference type="EMBL" id="RAP75972.1"/>
    </source>
</evidence>
<dbReference type="GO" id="GO:0043565">
    <property type="term" value="F:sequence-specific DNA binding"/>
    <property type="evidence" value="ECO:0007669"/>
    <property type="project" value="InterPro"/>
</dbReference>
<dbReference type="SUPFAM" id="SSF46689">
    <property type="entry name" value="Homeodomain-like"/>
    <property type="match status" value="2"/>
</dbReference>
<dbReference type="PRINTS" id="PR00032">
    <property type="entry name" value="HTHARAC"/>
</dbReference>
<feature type="transmembrane region" description="Helical" evidence="4">
    <location>
        <begin position="125"/>
        <end position="151"/>
    </location>
</feature>
<gene>
    <name evidence="6" type="ORF">DL346_11135</name>
</gene>
<dbReference type="PROSITE" id="PS00041">
    <property type="entry name" value="HTH_ARAC_FAMILY_1"/>
    <property type="match status" value="1"/>
</dbReference>
<feature type="domain" description="HTH araC/xylS-type" evidence="5">
    <location>
        <begin position="754"/>
        <end position="852"/>
    </location>
</feature>
<evidence type="ECO:0000256" key="3">
    <source>
        <dbReference type="ARBA" id="ARBA00023163"/>
    </source>
</evidence>
<dbReference type="PANTHER" id="PTHR43280">
    <property type="entry name" value="ARAC-FAMILY TRANSCRIPTIONAL REGULATOR"/>
    <property type="match status" value="1"/>
</dbReference>
<dbReference type="InterPro" id="IPR018062">
    <property type="entry name" value="HTH_AraC-typ_CS"/>
</dbReference>
<keyword evidence="7" id="KW-1185">Reference proteome</keyword>
<dbReference type="PROSITE" id="PS01124">
    <property type="entry name" value="HTH_ARAC_FAMILY_2"/>
    <property type="match status" value="1"/>
</dbReference>
<evidence type="ECO:0000259" key="5">
    <source>
        <dbReference type="PROSITE" id="PS01124"/>
    </source>
</evidence>
<dbReference type="EMBL" id="QLUW01000002">
    <property type="protein sequence ID" value="RAP75972.1"/>
    <property type="molecule type" value="Genomic_DNA"/>
</dbReference>
<keyword evidence="3" id="KW-0804">Transcription</keyword>
<keyword evidence="4" id="KW-0812">Transmembrane</keyword>